<feature type="transmembrane region" description="Helical" evidence="1">
    <location>
        <begin position="32"/>
        <end position="57"/>
    </location>
</feature>
<keyword evidence="1" id="KW-1133">Transmembrane helix</keyword>
<evidence type="ECO:0000256" key="1">
    <source>
        <dbReference type="SAM" id="Phobius"/>
    </source>
</evidence>
<dbReference type="GO" id="GO:0043683">
    <property type="term" value="P:type IV pilus assembly"/>
    <property type="evidence" value="ECO:0007669"/>
    <property type="project" value="InterPro"/>
</dbReference>
<dbReference type="InterPro" id="IPR012902">
    <property type="entry name" value="N_methyl_site"/>
</dbReference>
<dbReference type="Proteomes" id="UP000430404">
    <property type="component" value="Unassembled WGS sequence"/>
</dbReference>
<reference evidence="2 3" key="1">
    <citation type="submission" date="2019-10" db="EMBL/GenBank/DDBJ databases">
        <authorList>
            <person name="Karimi E."/>
        </authorList>
    </citation>
    <scope>NUCLEOTIDE SEQUENCE [LARGE SCALE GENOMIC DNA]</scope>
    <source>
        <strain evidence="2">Acinetobacter sp. 8BE</strain>
    </source>
</reference>
<organism evidence="2 3">
    <name type="scientific">Acinetobacter proteolyticus</name>
    <dbReference type="NCBI Taxonomy" id="1776741"/>
    <lineage>
        <taxon>Bacteria</taxon>
        <taxon>Pseudomonadati</taxon>
        <taxon>Pseudomonadota</taxon>
        <taxon>Gammaproteobacteria</taxon>
        <taxon>Moraxellales</taxon>
        <taxon>Moraxellaceae</taxon>
        <taxon>Acinetobacter</taxon>
    </lineage>
</organism>
<accession>A0A653K6V3</accession>
<keyword evidence="1" id="KW-0472">Membrane</keyword>
<dbReference type="RefSeq" id="WP_159723976.1">
    <property type="nucleotide sequence ID" value="NZ_LR732744.1"/>
</dbReference>
<dbReference type="Pfam" id="PF07963">
    <property type="entry name" value="N_methyl"/>
    <property type="match status" value="1"/>
</dbReference>
<proteinExistence type="predicted"/>
<evidence type="ECO:0008006" key="4">
    <source>
        <dbReference type="Google" id="ProtNLM"/>
    </source>
</evidence>
<name>A0A653K6V3_9GAMM</name>
<sequence>MKKINFFKGRTLSADIEPFSKKSSYAREYQSGFTLIELMIAITLGLLVSAVAIQLFLTSQRSITTQQGMMNLQNTTLFGLGTMVNDIRLANLNSSVPFVDDNVLYGGVVLSERNISANLASSPPAFSIDENLLTRGAIGPTNLDIKDADDNILGSDQLVIQYRVHTPNQFDCEGTSLPENVYVVQRYFLRADTNRNDPNQPLALACKAARYNEKQAKENTSLGLAGNGEIIIPRVDHFSVRLGVAYDGANFDCDAITETDASSVVTDLKQDSRLDCFSYMNIEDYRTLTGKKPQIVSVQIGVLVRSTDVVGQNQFYDENRTYSILNIDAKLKDDNNNKLYLRNVVTQTIAIRNGFGIE</sequence>
<gene>
    <name evidence="2" type="ORF">ACI8B_30107</name>
</gene>
<dbReference type="PROSITE" id="PS00409">
    <property type="entry name" value="PROKAR_NTER_METHYL"/>
    <property type="match status" value="1"/>
</dbReference>
<dbReference type="InterPro" id="IPR032092">
    <property type="entry name" value="PilW"/>
</dbReference>
<dbReference type="NCBIfam" id="TIGR02532">
    <property type="entry name" value="IV_pilin_GFxxxE"/>
    <property type="match status" value="1"/>
</dbReference>
<dbReference type="EMBL" id="CABWKZ010000023">
    <property type="protein sequence ID" value="VXA56638.1"/>
    <property type="molecule type" value="Genomic_DNA"/>
</dbReference>
<evidence type="ECO:0000313" key="2">
    <source>
        <dbReference type="EMBL" id="VXA56638.1"/>
    </source>
</evidence>
<keyword evidence="1" id="KW-0812">Transmembrane</keyword>
<dbReference type="AlphaFoldDB" id="A0A653K6V3"/>
<dbReference type="Pfam" id="PF16074">
    <property type="entry name" value="PilW"/>
    <property type="match status" value="1"/>
</dbReference>
<evidence type="ECO:0000313" key="3">
    <source>
        <dbReference type="Proteomes" id="UP000430404"/>
    </source>
</evidence>
<protein>
    <recommendedName>
        <fullName evidence="4">Prepilin-type N-terminal cleavage/methylation domain-containing protein</fullName>
    </recommendedName>
</protein>